<organism evidence="11 12">
    <name type="scientific">Enterobacter cloacae</name>
    <dbReference type="NCBI Taxonomy" id="550"/>
    <lineage>
        <taxon>Bacteria</taxon>
        <taxon>Pseudomonadati</taxon>
        <taxon>Pseudomonadota</taxon>
        <taxon>Gammaproteobacteria</taxon>
        <taxon>Enterobacterales</taxon>
        <taxon>Enterobacteriaceae</taxon>
        <taxon>Enterobacter</taxon>
        <taxon>Enterobacter cloacae complex</taxon>
    </lineage>
</organism>
<dbReference type="EMBL" id="FJXR01000028">
    <property type="protein sequence ID" value="CZW06845.1"/>
    <property type="molecule type" value="Genomic_DNA"/>
</dbReference>
<evidence type="ECO:0000256" key="1">
    <source>
        <dbReference type="ARBA" id="ARBA00004459"/>
    </source>
</evidence>
<evidence type="ECO:0000256" key="10">
    <source>
        <dbReference type="RuleBase" id="RU362097"/>
    </source>
</evidence>
<dbReference type="PANTHER" id="PTHR30203:SF20">
    <property type="entry name" value="MULTIDRUG RESISTANCE OUTER MEMBRANE PROTEIN MDTP-RELATED"/>
    <property type="match status" value="1"/>
</dbReference>
<evidence type="ECO:0000256" key="8">
    <source>
        <dbReference type="ARBA" id="ARBA00023288"/>
    </source>
</evidence>
<evidence type="ECO:0000256" key="5">
    <source>
        <dbReference type="ARBA" id="ARBA00022729"/>
    </source>
</evidence>
<keyword evidence="8 10" id="KW-0449">Lipoprotein</keyword>
<evidence type="ECO:0000256" key="7">
    <source>
        <dbReference type="ARBA" id="ARBA00023139"/>
    </source>
</evidence>
<dbReference type="Proteomes" id="UP000076008">
    <property type="component" value="Unassembled WGS sequence"/>
</dbReference>
<name>A0A157H1B0_ENTCL</name>
<evidence type="ECO:0000256" key="9">
    <source>
        <dbReference type="ARBA" id="ARBA00037313"/>
    </source>
</evidence>
<proteinExistence type="inferred from homology"/>
<evidence type="ECO:0000313" key="12">
    <source>
        <dbReference type="Proteomes" id="UP000076008"/>
    </source>
</evidence>
<comment type="function">
    <text evidence="9">Could be involved in resistance to puromycin, acriflavine and tetraphenylarsonium chloride.</text>
</comment>
<dbReference type="Gene3D" id="2.20.200.10">
    <property type="entry name" value="Outer membrane efflux proteins (OEP)"/>
    <property type="match status" value="1"/>
</dbReference>
<evidence type="ECO:0000313" key="11">
    <source>
        <dbReference type="EMBL" id="CZW06845.1"/>
    </source>
</evidence>
<dbReference type="GO" id="GO:0015562">
    <property type="term" value="F:efflux transmembrane transporter activity"/>
    <property type="evidence" value="ECO:0007669"/>
    <property type="project" value="InterPro"/>
</dbReference>
<dbReference type="AlphaFoldDB" id="A0A157H1B0"/>
<keyword evidence="3 10" id="KW-1134">Transmembrane beta strand</keyword>
<dbReference type="RefSeq" id="WP_154816151.1">
    <property type="nucleotide sequence ID" value="NZ_FJXR01000028.1"/>
</dbReference>
<dbReference type="Pfam" id="PF02321">
    <property type="entry name" value="OEP"/>
    <property type="match status" value="2"/>
</dbReference>
<dbReference type="InterPro" id="IPR010131">
    <property type="entry name" value="MdtP/NodT-like"/>
</dbReference>
<dbReference type="PANTHER" id="PTHR30203">
    <property type="entry name" value="OUTER MEMBRANE CATION EFFLUX PROTEIN"/>
    <property type="match status" value="1"/>
</dbReference>
<dbReference type="Gene3D" id="1.20.1600.10">
    <property type="entry name" value="Outer membrane efflux proteins (OEP)"/>
    <property type="match status" value="1"/>
</dbReference>
<gene>
    <name evidence="11" type="primary">oprM_2</name>
    <name evidence="11" type="ORF">SAMEA2273318_03906</name>
</gene>
<keyword evidence="4 10" id="KW-0812">Transmembrane</keyword>
<evidence type="ECO:0000256" key="6">
    <source>
        <dbReference type="ARBA" id="ARBA00023136"/>
    </source>
</evidence>
<reference evidence="11 12" key="1">
    <citation type="submission" date="2016-03" db="EMBL/GenBank/DDBJ databases">
        <authorList>
            <consortium name="Pathogen Informatics"/>
        </authorList>
    </citation>
    <scope>NUCLEOTIDE SEQUENCE [LARGE SCALE GENOMIC DNA]</scope>
    <source>
        <strain evidence="12">e1252</strain>
    </source>
</reference>
<protein>
    <submittedName>
        <fullName evidence="11">Outer membrane component of tripartite multidrug resistance system</fullName>
    </submittedName>
</protein>
<comment type="similarity">
    <text evidence="2 10">Belongs to the outer membrane factor (OMF) (TC 1.B.17) family.</text>
</comment>
<dbReference type="GO" id="GO:0009279">
    <property type="term" value="C:cell outer membrane"/>
    <property type="evidence" value="ECO:0007669"/>
    <property type="project" value="UniProtKB-SubCell"/>
</dbReference>
<keyword evidence="6 10" id="KW-0472">Membrane</keyword>
<sequence length="498" mass="54053">MNSMTSVLMKGFQETLPRCRISGLTRSSIVMGCVVISAISMSGCAIIPDLGTPPSMKTVSQLKSDQSFPHQNGQWPKDYWWKKYGDEQLNGLIDDALKNSPTLNIAEARVRQAQAMTQSASGSLFPEVTANASFMRDKMSYNYVTPESATPQNWNSYGRTTLDMSWEIDFWGKNRAALAAATSGEMAAVAEEAQTRLVLSSSIATVYAELAHLYTVRETLNDTLTIRTSTLALFQQRHDAGLEDLSSLQQVETRQLNAKANLVAIDEAIAIKKHELAALVGDGPDRSLAITAPKATLLAHEELPPNIALDLIGRRPDIVAARLRAEAAAEQIKQKKAGFYPSVNLVAFAGFQSLGINNLTRSGSAIGSFGPAISLPIFNTQKLQGDLKYASGEYDIAVQVYNDTLTNALREVSDALTSRASLKDEMLYSQGAVTSAEKAYSLTKQRYEGKVADYLDVLSSEDELVAARRKLADVNSRAFTIDVALARALGGGYTSSKQ</sequence>
<evidence type="ECO:0000256" key="3">
    <source>
        <dbReference type="ARBA" id="ARBA00022452"/>
    </source>
</evidence>
<accession>A0A157H1B0</accession>
<evidence type="ECO:0000256" key="2">
    <source>
        <dbReference type="ARBA" id="ARBA00007613"/>
    </source>
</evidence>
<dbReference type="NCBIfam" id="TIGR01845">
    <property type="entry name" value="outer_NodT"/>
    <property type="match status" value="1"/>
</dbReference>
<evidence type="ECO:0000256" key="4">
    <source>
        <dbReference type="ARBA" id="ARBA00022692"/>
    </source>
</evidence>
<comment type="subcellular location">
    <subcellularLocation>
        <location evidence="1 10">Cell outer membrane</location>
        <topology evidence="1 10">Lipid-anchor</topology>
    </subcellularLocation>
</comment>
<keyword evidence="5" id="KW-0732">Signal</keyword>
<dbReference type="InterPro" id="IPR003423">
    <property type="entry name" value="OMP_efflux"/>
</dbReference>
<keyword evidence="7 10" id="KW-0564">Palmitate</keyword>
<dbReference type="SUPFAM" id="SSF56954">
    <property type="entry name" value="Outer membrane efflux proteins (OEP)"/>
    <property type="match status" value="1"/>
</dbReference>